<keyword evidence="3" id="KW-0812">Transmembrane</keyword>
<gene>
    <name evidence="5" type="ORF">SAMN05216452_2221</name>
</gene>
<evidence type="ECO:0000256" key="1">
    <source>
        <dbReference type="RuleBase" id="RU369079"/>
    </source>
</evidence>
<feature type="transmembrane region" description="Helical" evidence="3">
    <location>
        <begin position="193"/>
        <end position="211"/>
    </location>
</feature>
<comment type="function">
    <text evidence="1">Part of the tripartite ATP-independent periplasmic (TRAP) transport system.</text>
</comment>
<keyword evidence="1" id="KW-1003">Cell membrane</keyword>
<feature type="transmembrane region" description="Helical" evidence="3">
    <location>
        <begin position="455"/>
        <end position="473"/>
    </location>
</feature>
<dbReference type="PANTHER" id="PTHR43849">
    <property type="entry name" value="BLL3936 PROTEIN"/>
    <property type="match status" value="1"/>
</dbReference>
<reference evidence="6" key="1">
    <citation type="submission" date="2016-10" db="EMBL/GenBank/DDBJ databases">
        <authorList>
            <person name="Varghese N."/>
            <person name="Submissions S."/>
        </authorList>
    </citation>
    <scope>NUCLEOTIDE SEQUENCE [LARGE SCALE GENOMIC DNA]</scope>
    <source>
        <strain evidence="6">ES.061</strain>
    </source>
</reference>
<proteinExistence type="predicted"/>
<feature type="transmembrane region" description="Helical" evidence="3">
    <location>
        <begin position="93"/>
        <end position="113"/>
    </location>
</feature>
<dbReference type="AlphaFoldDB" id="A0A1H4KFQ4"/>
<protein>
    <submittedName>
        <fullName evidence="5">TRAP transporter, 4TM/12TM fusion protein</fullName>
    </submittedName>
</protein>
<dbReference type="GO" id="GO:0022857">
    <property type="term" value="F:transmembrane transporter activity"/>
    <property type="evidence" value="ECO:0007669"/>
    <property type="project" value="UniProtKB-UniRule"/>
</dbReference>
<dbReference type="PANTHER" id="PTHR43849:SF2">
    <property type="entry name" value="BLL3936 PROTEIN"/>
    <property type="match status" value="1"/>
</dbReference>
<sequence length="760" mass="80366">MSRDGVTMQQQSPVGVEDPGHGPDHGIVDPETDFRVVAGMTARLVTLLAFGLSAYHFYTAGFGVLTEVIHRSVHLAVSMALIFLLFTRADSRWTVKSTITTLFFTGCYLWISWQAWSALRLEPTAPLSLAFWAAIGVIVVLALPNLTGNRAAAEKGNGIGIADYLMMALAASFSLYLIVFFKDIFIARVGQPIAQDYLMGALAMILVAEATRRTIGSALPAIGMFCLFYAVAGQWLPADIAHRGFSMPRIINHLYLGTEGIYGIATGVVATFVFHFILFGVVAQLSGLGQLFIGLSTAIAGRFSGGPAKVSVVASSMFGMISGSTVANTVTTGSLTIPLMKRAGFRAPFAGAVEASASAGGQITPPIMGAAAFVMAESLGIPYVELILIAILPAAFHYLSVLLSVHFEAKRLGLGALPDNEIPSALNVARQYWHLAVPPVVMVALLLMRFTPFLAAFWGIILVVLVSYIPLAARHAGLPKLVTGDGGTVLTPWRIVDAFEQGARFTLVITATCACVGFILGTVTLTGIGFKLSAAVLSAAQAGADLFSVIDPFDLIDDRGTILFFALVLTAFACILMGCGIPTVPLYIILSAIVAPALYEFGVPLLATHFAVFYFGLLSDLTPPFALAAFAGAALAQADPMKTAIIGFRLSIAKLLVPFMFVYSPSLLLIDFNATSFSLALFSGVLSIMSLAIGFTGFAFRPMGKVLRGVLLLCGVCLVFDKVEIIAAASAVSLAIIIGNFIAARNEARGSVTRDAKLEA</sequence>
<accession>A0A1H4KFQ4</accession>
<feature type="transmembrane region" description="Helical" evidence="3">
    <location>
        <begin position="621"/>
        <end position="638"/>
    </location>
</feature>
<keyword evidence="3" id="KW-0472">Membrane</keyword>
<dbReference type="NCBIfam" id="TIGR02123">
    <property type="entry name" value="TRAP_fused"/>
    <property type="match status" value="1"/>
</dbReference>
<dbReference type="EMBL" id="FNSL01000001">
    <property type="protein sequence ID" value="SEB57390.1"/>
    <property type="molecule type" value="Genomic_DNA"/>
</dbReference>
<name>A0A1H4KFQ4_9HYPH</name>
<dbReference type="RefSeq" id="WP_090328853.1">
    <property type="nucleotide sequence ID" value="NZ_FNSL01000001.1"/>
</dbReference>
<feature type="transmembrane region" description="Helical" evidence="3">
    <location>
        <begin position="562"/>
        <end position="590"/>
    </location>
</feature>
<feature type="transmembrane region" description="Helical" evidence="3">
    <location>
        <begin position="383"/>
        <end position="407"/>
    </location>
</feature>
<comment type="subcellular location">
    <subcellularLocation>
        <location evidence="1">Cell inner membrane</location>
        <topology evidence="1">Multi-pass membrane protein</topology>
    </subcellularLocation>
</comment>
<dbReference type="GO" id="GO:0005886">
    <property type="term" value="C:plasma membrane"/>
    <property type="evidence" value="ECO:0007669"/>
    <property type="project" value="UniProtKB-SubCell"/>
</dbReference>
<feature type="transmembrane region" description="Helical" evidence="3">
    <location>
        <begin position="505"/>
        <end position="525"/>
    </location>
</feature>
<feature type="transmembrane region" description="Helical" evidence="3">
    <location>
        <begin position="261"/>
        <end position="283"/>
    </location>
</feature>
<feature type="transmembrane region" description="Helical" evidence="3">
    <location>
        <begin position="164"/>
        <end position="181"/>
    </location>
</feature>
<dbReference type="Proteomes" id="UP000199064">
    <property type="component" value="Unassembled WGS sequence"/>
</dbReference>
<feature type="transmembrane region" description="Helical" evidence="3">
    <location>
        <begin position="676"/>
        <end position="698"/>
    </location>
</feature>
<evidence type="ECO:0000256" key="3">
    <source>
        <dbReference type="SAM" id="Phobius"/>
    </source>
</evidence>
<evidence type="ECO:0000313" key="5">
    <source>
        <dbReference type="EMBL" id="SEB57390.1"/>
    </source>
</evidence>
<dbReference type="InterPro" id="IPR011853">
    <property type="entry name" value="TRAP_DctM-Dct_fused"/>
</dbReference>
<feature type="transmembrane region" description="Helical" evidence="3">
    <location>
        <begin position="125"/>
        <end position="143"/>
    </location>
</feature>
<feature type="transmembrane region" description="Helical" evidence="3">
    <location>
        <begin position="710"/>
        <end position="743"/>
    </location>
</feature>
<feature type="transmembrane region" description="Helical" evidence="3">
    <location>
        <begin position="68"/>
        <end position="86"/>
    </location>
</feature>
<keyword evidence="3" id="KW-1133">Transmembrane helix</keyword>
<keyword evidence="6" id="KW-1185">Reference proteome</keyword>
<feature type="transmembrane region" description="Helical" evidence="3">
    <location>
        <begin position="650"/>
        <end position="670"/>
    </location>
</feature>
<feature type="domain" description="TRAP C4-dicarboxylate transport system permease DctM subunit" evidence="4">
    <location>
        <begin position="202"/>
        <end position="673"/>
    </location>
</feature>
<evidence type="ECO:0000259" key="4">
    <source>
        <dbReference type="Pfam" id="PF06808"/>
    </source>
</evidence>
<evidence type="ECO:0000313" key="6">
    <source>
        <dbReference type="Proteomes" id="UP000199064"/>
    </source>
</evidence>
<feature type="transmembrane region" description="Helical" evidence="3">
    <location>
        <begin position="218"/>
        <end position="236"/>
    </location>
</feature>
<feature type="transmembrane region" description="Helical" evidence="3">
    <location>
        <begin position="44"/>
        <end position="62"/>
    </location>
</feature>
<dbReference type="InterPro" id="IPR010656">
    <property type="entry name" value="DctM"/>
</dbReference>
<keyword evidence="1" id="KW-0997">Cell inner membrane</keyword>
<organism evidence="5 6">
    <name type="scientific">Nitratireductor aquibiodomus</name>
    <dbReference type="NCBI Taxonomy" id="204799"/>
    <lineage>
        <taxon>Bacteria</taxon>
        <taxon>Pseudomonadati</taxon>
        <taxon>Pseudomonadota</taxon>
        <taxon>Alphaproteobacteria</taxon>
        <taxon>Hyphomicrobiales</taxon>
        <taxon>Phyllobacteriaceae</taxon>
        <taxon>Nitratireductor</taxon>
    </lineage>
</organism>
<keyword evidence="1" id="KW-0813">Transport</keyword>
<feature type="region of interest" description="Disordered" evidence="2">
    <location>
        <begin position="1"/>
        <end position="23"/>
    </location>
</feature>
<dbReference type="Pfam" id="PF06808">
    <property type="entry name" value="DctM"/>
    <property type="match status" value="1"/>
</dbReference>
<evidence type="ECO:0000256" key="2">
    <source>
        <dbReference type="SAM" id="MobiDB-lite"/>
    </source>
</evidence>